<evidence type="ECO:0000256" key="3">
    <source>
        <dbReference type="ARBA" id="ARBA00022692"/>
    </source>
</evidence>
<dbReference type="OrthoDB" id="1058301at2759"/>
<sequence>MSRDKSCCGVCSRGLYSCHWTKSSTNNKNHACLWFLVVTVLTLLSLCWLYTSLVMFNDRDDVNCKLFTILKHWVNWFMVVIIISAVLSSYCVLLLMFALIQVVLGEKLDLHSLHKFFLFLGVIFVASVVIGISVKWPQEWPTVPLSLQATAPFLQFGAVVALTLLSPFVFRGFHVATKGSKFLIAVVFLLVAAAIFLSPLLIQSPCLIDLENLPEKPKLIGHRGAPMLAPENTMMSFNKSIECGVTAFETDVQLSKDRIPFLMHDHESEFLLRTTDAQQFFNQTFTHSNNLTWEELMHLNAGEWFLEKDPYHTVSLLSDEEKTNAKDQTIPSLHQLLDLAKQHSVSVIFDIYNTTDNDNNDAVDIVKTISDSGINPRLILWLPPQGREYVNMKFPGFVQVYSSKSQMHAKNGSHLNVKYSALSTNEIRELRRENVTVNLWVVNERWLFSLLWCAGASSVTTNSCHLLKDVAQPDWVLAPHKYKTIWILVDIASVVTMIGLYILGRKSRCFGQTEEIHRNGTEAWNERELSPFLST</sequence>
<organism evidence="10 11">
    <name type="scientific">Parambassis ranga</name>
    <name type="common">Indian glassy fish</name>
    <dbReference type="NCBI Taxonomy" id="210632"/>
    <lineage>
        <taxon>Eukaryota</taxon>
        <taxon>Metazoa</taxon>
        <taxon>Chordata</taxon>
        <taxon>Craniata</taxon>
        <taxon>Vertebrata</taxon>
        <taxon>Euteleostomi</taxon>
        <taxon>Actinopterygii</taxon>
        <taxon>Neopterygii</taxon>
        <taxon>Teleostei</taxon>
        <taxon>Neoteleostei</taxon>
        <taxon>Acanthomorphata</taxon>
        <taxon>Ovalentaria</taxon>
        <taxon>Ambassidae</taxon>
        <taxon>Parambassis</taxon>
    </lineage>
</organism>
<dbReference type="RefSeq" id="XP_028272561.1">
    <property type="nucleotide sequence ID" value="XM_028416760.1"/>
</dbReference>
<dbReference type="PANTHER" id="PTHR23344">
    <property type="entry name" value="GLYCEROPHOSPHORYL DIESTER PHOSPHODIESTERASE"/>
    <property type="match status" value="1"/>
</dbReference>
<accession>A0A6P7J8I8</accession>
<dbReference type="SUPFAM" id="SSF51695">
    <property type="entry name" value="PLC-like phosphodiesterases"/>
    <property type="match status" value="1"/>
</dbReference>
<dbReference type="GO" id="GO:0008889">
    <property type="term" value="F:glycerophosphodiester phosphodiesterase activity"/>
    <property type="evidence" value="ECO:0007669"/>
    <property type="project" value="TreeGrafter"/>
</dbReference>
<evidence type="ECO:0000256" key="6">
    <source>
        <dbReference type="ARBA" id="ARBA00023136"/>
    </source>
</evidence>
<evidence type="ECO:0000256" key="7">
    <source>
        <dbReference type="ARBA" id="ARBA00023180"/>
    </source>
</evidence>
<proteinExistence type="inferred from homology"/>
<feature type="transmembrane region" description="Helical" evidence="8">
    <location>
        <begin position="76"/>
        <end position="104"/>
    </location>
</feature>
<feature type="domain" description="GP-PDE" evidence="9">
    <location>
        <begin position="217"/>
        <end position="471"/>
    </location>
</feature>
<keyword evidence="3 8" id="KW-0812">Transmembrane</keyword>
<dbReference type="RefSeq" id="XP_028272562.1">
    <property type="nucleotide sequence ID" value="XM_028416761.1"/>
</dbReference>
<keyword evidence="4" id="KW-0378">Hydrolase</keyword>
<reference evidence="11 12" key="1">
    <citation type="submission" date="2025-04" db="UniProtKB">
        <authorList>
            <consortium name="RefSeq"/>
        </authorList>
    </citation>
    <scope>IDENTIFICATION</scope>
</reference>
<evidence type="ECO:0000256" key="5">
    <source>
        <dbReference type="ARBA" id="ARBA00022989"/>
    </source>
</evidence>
<comment type="similarity">
    <text evidence="2">Belongs to the glycerophosphoryl diester phosphodiesterase family.</text>
</comment>
<dbReference type="GO" id="GO:0006629">
    <property type="term" value="P:lipid metabolic process"/>
    <property type="evidence" value="ECO:0007669"/>
    <property type="project" value="InterPro"/>
</dbReference>
<dbReference type="InterPro" id="IPR030395">
    <property type="entry name" value="GP_PDE_dom"/>
</dbReference>
<protein>
    <submittedName>
        <fullName evidence="11 12">Glycerophosphoinositol inositolphosphodiesterase GDPD2</fullName>
    </submittedName>
</protein>
<dbReference type="PROSITE" id="PS51704">
    <property type="entry name" value="GP_PDE"/>
    <property type="match status" value="1"/>
</dbReference>
<comment type="subcellular location">
    <subcellularLocation>
        <location evidence="1">Membrane</location>
        <topology evidence="1">Multi-pass membrane protein</topology>
    </subcellularLocation>
</comment>
<dbReference type="CTD" id="54857"/>
<feature type="transmembrane region" description="Helical" evidence="8">
    <location>
        <begin position="32"/>
        <end position="56"/>
    </location>
</feature>
<evidence type="ECO:0000256" key="1">
    <source>
        <dbReference type="ARBA" id="ARBA00004141"/>
    </source>
</evidence>
<feature type="transmembrane region" description="Helical" evidence="8">
    <location>
        <begin position="116"/>
        <end position="133"/>
    </location>
</feature>
<evidence type="ECO:0000313" key="11">
    <source>
        <dbReference type="RefSeq" id="XP_028272561.1"/>
    </source>
</evidence>
<keyword evidence="7" id="KW-0325">Glycoprotein</keyword>
<dbReference type="AlphaFoldDB" id="A0A6P7J8I8"/>
<dbReference type="PANTHER" id="PTHR23344:SF1">
    <property type="entry name" value="GLYCEROPHOSPHOINOSITOL INOSITOLPHOSPHODIESTERASE GDPD2"/>
    <property type="match status" value="1"/>
</dbReference>
<name>A0A6P7J8I8_9TELE</name>
<dbReference type="GeneID" id="114442907"/>
<keyword evidence="6 8" id="KW-0472">Membrane</keyword>
<dbReference type="Gene3D" id="3.20.20.190">
    <property type="entry name" value="Phosphatidylinositol (PI) phosphodiesterase"/>
    <property type="match status" value="1"/>
</dbReference>
<dbReference type="InterPro" id="IPR017946">
    <property type="entry name" value="PLC-like_Pdiesterase_TIM-brl"/>
</dbReference>
<evidence type="ECO:0000256" key="2">
    <source>
        <dbReference type="ARBA" id="ARBA00007277"/>
    </source>
</evidence>
<dbReference type="Proteomes" id="UP000515145">
    <property type="component" value="Chromosome 10"/>
</dbReference>
<keyword evidence="10" id="KW-1185">Reference proteome</keyword>
<evidence type="ECO:0000256" key="4">
    <source>
        <dbReference type="ARBA" id="ARBA00022801"/>
    </source>
</evidence>
<feature type="transmembrane region" description="Helical" evidence="8">
    <location>
        <begin position="485"/>
        <end position="503"/>
    </location>
</feature>
<dbReference type="GO" id="GO:0005886">
    <property type="term" value="C:plasma membrane"/>
    <property type="evidence" value="ECO:0007669"/>
    <property type="project" value="TreeGrafter"/>
</dbReference>
<keyword evidence="5 8" id="KW-1133">Transmembrane helix</keyword>
<gene>
    <name evidence="11 12" type="primary">gdpd2</name>
</gene>
<evidence type="ECO:0000256" key="8">
    <source>
        <dbReference type="SAM" id="Phobius"/>
    </source>
</evidence>
<evidence type="ECO:0000313" key="10">
    <source>
        <dbReference type="Proteomes" id="UP000515145"/>
    </source>
</evidence>
<dbReference type="Pfam" id="PF03009">
    <property type="entry name" value="GDPD"/>
    <property type="match status" value="1"/>
</dbReference>
<evidence type="ECO:0000259" key="9">
    <source>
        <dbReference type="PROSITE" id="PS51704"/>
    </source>
</evidence>
<evidence type="ECO:0000313" key="12">
    <source>
        <dbReference type="RefSeq" id="XP_028272562.1"/>
    </source>
</evidence>
<feature type="transmembrane region" description="Helical" evidence="8">
    <location>
        <begin position="153"/>
        <end position="170"/>
    </location>
</feature>
<feature type="transmembrane region" description="Helical" evidence="8">
    <location>
        <begin position="182"/>
        <end position="202"/>
    </location>
</feature>